<evidence type="ECO:0000256" key="5">
    <source>
        <dbReference type="SAM" id="MobiDB-lite"/>
    </source>
</evidence>
<sequence>MSSSIPSGATNGNTEKAPHVLIAGGGLAGLFLGNLLEKAGISYTIYERTAQIKPLGAIMCLSPNILPAFEQLGLYEELMSFSKISRLNTFYTDKLKLVGKAEATNSEQIGYDRILLARPPLYDMLFGKIPAHKIHLSKKLVSHEQDQMGVRVYFEDGTVAEGDILVGADGAHSGVRESLYKTLEKQGLLPKIDSANAKKGYISLVGTTDSLNPAEYPSMNYTEAENSFIIGDGDTPYTWVTFTVPDNKICWCVIVQLEEASAEEKHALTSAWETQDNQKALDKIRHFKTTYGTLGDLFDATPTERVSKVYFEDKLYQTWNHDRTVLIGDAAHKLLPSTGAGAVNALQDAVILANCLYDIQPHTFTNAKDALNEYKAQRFKAVAEQYPKSYMSARLQYGHTLWERILRYVIFNWLPNSVIGAQLVKDSAYRPQANFLPQAPKRGTIDVLPQKASRHIQKEEETRRANTAGL</sequence>
<dbReference type="PANTHER" id="PTHR47356">
    <property type="entry name" value="FAD-DEPENDENT MONOOXYGENASE ASQG-RELATED"/>
    <property type="match status" value="1"/>
</dbReference>
<evidence type="ECO:0000259" key="6">
    <source>
        <dbReference type="Pfam" id="PF01494"/>
    </source>
</evidence>
<keyword evidence="3" id="KW-0274">FAD</keyword>
<keyword evidence="8" id="KW-1185">Reference proteome</keyword>
<dbReference type="Pfam" id="PF01494">
    <property type="entry name" value="FAD_binding_3"/>
    <property type="match status" value="1"/>
</dbReference>
<evidence type="ECO:0000313" key="7">
    <source>
        <dbReference type="EMBL" id="KAG0311382.1"/>
    </source>
</evidence>
<dbReference type="InterPro" id="IPR036188">
    <property type="entry name" value="FAD/NAD-bd_sf"/>
</dbReference>
<name>A0A9P6R2L1_9FUNG</name>
<dbReference type="Proteomes" id="UP000823405">
    <property type="component" value="Unassembled WGS sequence"/>
</dbReference>
<dbReference type="InterPro" id="IPR050562">
    <property type="entry name" value="FAD_mOase_fung"/>
</dbReference>
<evidence type="ECO:0000256" key="2">
    <source>
        <dbReference type="ARBA" id="ARBA00022630"/>
    </source>
</evidence>
<dbReference type="GO" id="GO:0071949">
    <property type="term" value="F:FAD binding"/>
    <property type="evidence" value="ECO:0007669"/>
    <property type="project" value="InterPro"/>
</dbReference>
<gene>
    <name evidence="7" type="ORF">BGZ97_011903</name>
</gene>
<feature type="region of interest" description="Disordered" evidence="5">
    <location>
        <begin position="450"/>
        <end position="470"/>
    </location>
</feature>
<dbReference type="PANTHER" id="PTHR47356:SF2">
    <property type="entry name" value="FAD-BINDING DOMAIN-CONTAINING PROTEIN-RELATED"/>
    <property type="match status" value="1"/>
</dbReference>
<dbReference type="InterPro" id="IPR002938">
    <property type="entry name" value="FAD-bd"/>
</dbReference>
<dbReference type="GO" id="GO:0004497">
    <property type="term" value="F:monooxygenase activity"/>
    <property type="evidence" value="ECO:0007669"/>
    <property type="project" value="InterPro"/>
</dbReference>
<reference evidence="7" key="1">
    <citation type="journal article" date="2020" name="Fungal Divers.">
        <title>Resolving the Mortierellaceae phylogeny through synthesis of multi-gene phylogenetics and phylogenomics.</title>
        <authorList>
            <person name="Vandepol N."/>
            <person name="Liber J."/>
            <person name="Desiro A."/>
            <person name="Na H."/>
            <person name="Kennedy M."/>
            <person name="Barry K."/>
            <person name="Grigoriev I.V."/>
            <person name="Miller A.N."/>
            <person name="O'Donnell K."/>
            <person name="Stajich J.E."/>
            <person name="Bonito G."/>
        </authorList>
    </citation>
    <scope>NUCLEOTIDE SEQUENCE</scope>
    <source>
        <strain evidence="7">NVP60</strain>
    </source>
</reference>
<comment type="caution">
    <text evidence="7">The sequence shown here is derived from an EMBL/GenBank/DDBJ whole genome shotgun (WGS) entry which is preliminary data.</text>
</comment>
<keyword evidence="4" id="KW-0560">Oxidoreductase</keyword>
<keyword evidence="2" id="KW-0285">Flavoprotein</keyword>
<dbReference type="OrthoDB" id="655030at2759"/>
<organism evidence="7 8">
    <name type="scientific">Linnemannia gamsii</name>
    <dbReference type="NCBI Taxonomy" id="64522"/>
    <lineage>
        <taxon>Eukaryota</taxon>
        <taxon>Fungi</taxon>
        <taxon>Fungi incertae sedis</taxon>
        <taxon>Mucoromycota</taxon>
        <taxon>Mortierellomycotina</taxon>
        <taxon>Mortierellomycetes</taxon>
        <taxon>Mortierellales</taxon>
        <taxon>Mortierellaceae</taxon>
        <taxon>Linnemannia</taxon>
    </lineage>
</organism>
<evidence type="ECO:0000256" key="1">
    <source>
        <dbReference type="ARBA" id="ARBA00007992"/>
    </source>
</evidence>
<comment type="similarity">
    <text evidence="1">Belongs to the paxM FAD-dependent monooxygenase family.</text>
</comment>
<dbReference type="AlphaFoldDB" id="A0A9P6R2L1"/>
<dbReference type="SUPFAM" id="SSF51905">
    <property type="entry name" value="FAD/NAD(P)-binding domain"/>
    <property type="match status" value="1"/>
</dbReference>
<proteinExistence type="inferred from homology"/>
<protein>
    <recommendedName>
        <fullName evidence="6">FAD-binding domain-containing protein</fullName>
    </recommendedName>
</protein>
<evidence type="ECO:0000313" key="8">
    <source>
        <dbReference type="Proteomes" id="UP000823405"/>
    </source>
</evidence>
<evidence type="ECO:0000256" key="4">
    <source>
        <dbReference type="ARBA" id="ARBA00023002"/>
    </source>
</evidence>
<feature type="domain" description="FAD-binding" evidence="6">
    <location>
        <begin position="19"/>
        <end position="379"/>
    </location>
</feature>
<dbReference type="EMBL" id="JAAAIN010000722">
    <property type="protein sequence ID" value="KAG0311382.1"/>
    <property type="molecule type" value="Genomic_DNA"/>
</dbReference>
<dbReference type="Gene3D" id="3.50.50.60">
    <property type="entry name" value="FAD/NAD(P)-binding domain"/>
    <property type="match status" value="1"/>
</dbReference>
<accession>A0A9P6R2L1</accession>
<dbReference type="PRINTS" id="PR00420">
    <property type="entry name" value="RNGMNOXGNASE"/>
</dbReference>
<evidence type="ECO:0000256" key="3">
    <source>
        <dbReference type="ARBA" id="ARBA00022827"/>
    </source>
</evidence>